<protein>
    <recommendedName>
        <fullName evidence="3">Fungal N-terminal domain-containing protein</fullName>
    </recommendedName>
</protein>
<dbReference type="EMBL" id="JAFJYH010000108">
    <property type="protein sequence ID" value="KAG4419321.1"/>
    <property type="molecule type" value="Genomic_DNA"/>
</dbReference>
<gene>
    <name evidence="1" type="ORF">IFR04_007555</name>
</gene>
<dbReference type="Proteomes" id="UP000664132">
    <property type="component" value="Unassembled WGS sequence"/>
</dbReference>
<comment type="caution">
    <text evidence="1">The sequence shown here is derived from an EMBL/GenBank/DDBJ whole genome shotgun (WGS) entry which is preliminary data.</text>
</comment>
<evidence type="ECO:0000313" key="2">
    <source>
        <dbReference type="Proteomes" id="UP000664132"/>
    </source>
</evidence>
<dbReference type="AlphaFoldDB" id="A0A8H7W6F4"/>
<proteinExistence type="predicted"/>
<reference evidence="1" key="1">
    <citation type="submission" date="2021-02" db="EMBL/GenBank/DDBJ databases">
        <title>Genome sequence Cadophora malorum strain M34.</title>
        <authorList>
            <person name="Stefanovic E."/>
            <person name="Vu D."/>
            <person name="Scully C."/>
            <person name="Dijksterhuis J."/>
            <person name="Roader J."/>
            <person name="Houbraken J."/>
        </authorList>
    </citation>
    <scope>NUCLEOTIDE SEQUENCE</scope>
    <source>
        <strain evidence="1">M34</strain>
    </source>
</reference>
<evidence type="ECO:0008006" key="3">
    <source>
        <dbReference type="Google" id="ProtNLM"/>
    </source>
</evidence>
<keyword evidence="2" id="KW-1185">Reference proteome</keyword>
<evidence type="ECO:0000313" key="1">
    <source>
        <dbReference type="EMBL" id="KAG4419321.1"/>
    </source>
</evidence>
<name>A0A8H7W6F4_9HELO</name>
<accession>A0A8H7W6F4</accession>
<organism evidence="1 2">
    <name type="scientific">Cadophora malorum</name>
    <dbReference type="NCBI Taxonomy" id="108018"/>
    <lineage>
        <taxon>Eukaryota</taxon>
        <taxon>Fungi</taxon>
        <taxon>Dikarya</taxon>
        <taxon>Ascomycota</taxon>
        <taxon>Pezizomycotina</taxon>
        <taxon>Leotiomycetes</taxon>
        <taxon>Helotiales</taxon>
        <taxon>Ploettnerulaceae</taxon>
        <taxon>Cadophora</taxon>
    </lineage>
</organism>
<sequence length="184" mass="20842">MGDPLSVAGTAVGVVSLGLQVTGGLIKYHSNFTSYQEDITRITQSSERLCELLECLNDVLTKEEPEHSAVLEQVHRSVSACKGGLRLLKREVEKNRTIKLPVNTEDKARIIAKRLLYPFKKDTLHGVQVQLYALEDRLSFAVSLWNREISSMTFEIVTIIGRTTRSVDRRAQIIEEKLDRIHRP</sequence>
<dbReference type="OrthoDB" id="5422117at2759"/>